<dbReference type="Gene3D" id="3.40.50.2300">
    <property type="match status" value="2"/>
</dbReference>
<keyword evidence="2" id="KW-1003">Cell membrane</keyword>
<dbReference type="InterPro" id="IPR038550">
    <property type="entry name" value="GPCR_3_9-Cys_sf"/>
</dbReference>
<evidence type="ECO:0000256" key="5">
    <source>
        <dbReference type="ARBA" id="ARBA00022989"/>
    </source>
</evidence>
<evidence type="ECO:0000256" key="7">
    <source>
        <dbReference type="ARBA" id="ARBA00023136"/>
    </source>
</evidence>
<dbReference type="OMA" id="FANESPM"/>
<keyword evidence="10" id="KW-0807">Transducer</keyword>
<reference evidence="14" key="1">
    <citation type="submission" date="2022-11" db="UniProtKB">
        <authorList>
            <consortium name="EnsemblMetazoa"/>
        </authorList>
    </citation>
    <scope>IDENTIFICATION</scope>
</reference>
<evidence type="ECO:0000256" key="10">
    <source>
        <dbReference type="ARBA" id="ARBA00023224"/>
    </source>
</evidence>
<proteinExistence type="inferred from homology"/>
<dbReference type="RefSeq" id="XP_038059531.1">
    <property type="nucleotide sequence ID" value="XM_038203603.1"/>
</dbReference>
<name>A0A914A7X7_PATMI</name>
<feature type="transmembrane region" description="Helical" evidence="12">
    <location>
        <begin position="773"/>
        <end position="797"/>
    </location>
</feature>
<evidence type="ECO:0000256" key="6">
    <source>
        <dbReference type="ARBA" id="ARBA00023040"/>
    </source>
</evidence>
<dbReference type="SUPFAM" id="SSF53822">
    <property type="entry name" value="Periplasmic binding protein-like I"/>
    <property type="match status" value="1"/>
</dbReference>
<sequence>MNLNCPTRFPHPPRFITSVIFTYFLLITENLLFVHGASGDLPISTPGDPAWQDPELAGLWLGSDAAPYDPARASFNRKGDFYLGGLFDMHSERYGECQKINPRGVQWMYAMVYAIERINARQDLLPNITLGFQIKDTCANPNVAVTSSLDFITSSSNLGACDNNSMSFNAVDSLGRLVAVVGPATSNAAVSVASLFQLFKLPEISYSATSELLSETRYSFFTRVVPSDSYQAAALADIVSHFGWSVVATLYTDDLAYGLAGQERFLQHAAEKGICVAYENKISSSSTLEDLLEILEDLRGYPNVKVIVAFANESPMLKLLEVFAEQNVTGYTWIGTDAWTASPALTADPGIAKVTQGMLGLRYSTREVVGFLDYLQSLSPWEGTSYQDPFLLEYWEQALACHVFEIPREYRAYSETCVANETLTESDTLFAGKFVSTILDAVEVVAMALHAALKCDESQCEGKSDEVDREEILALMKNVNFTGASGYNIELTDGGNLGSGATYDVFNLKPSNSCASEMMVEKIGFWNQKEGFRIRDNISWHSKNSCYVGTIPSSFCSASCRPGQRRIPKGLSECCWECVDCLEGHYSDQEDALTCSNCSGEEIVNTDRTGCVQLPDLYFTPSSPFGIAVIILSVPGILLSVAIAAIFRHRRHTQVVVRACAGHSYAILSCAIFCFIFSWLPFLPSNNIVCAIKACLQLLPVTLLQGILLITAYITKKGRRYVQLRNKVFIGAGILALFCVFTAIWFAVDLPKLSRIPDPEAKIVYVDCQDGEVLALALSFLYSVFLDAVGLCMAYRTRAKEENFREGKFVFFTFIVHIMLWVATLGVYLAIGGGKHFQSFILAEGVTFTGYVPLFMLFVPKLYLMKTKPYANEKMDAKAKRKVRGKRIAKVKSRKARLSPEVLSSRRALLDNCNRALESIRGERTQSVRFVKICSERLEEMKARHRRRVDAKKSQLGDCLKRKVHLIISSPTLPSTSL</sequence>
<dbReference type="PROSITE" id="PS00980">
    <property type="entry name" value="G_PROTEIN_RECEP_F3_2"/>
    <property type="match status" value="1"/>
</dbReference>
<feature type="transmembrane region" description="Helical" evidence="12">
    <location>
        <begin position="625"/>
        <end position="647"/>
    </location>
</feature>
<feature type="transmembrane region" description="Helical" evidence="12">
    <location>
        <begin position="837"/>
        <end position="859"/>
    </location>
</feature>
<keyword evidence="3 12" id="KW-0812">Transmembrane</keyword>
<keyword evidence="4" id="KW-0732">Signal</keyword>
<evidence type="ECO:0000313" key="14">
    <source>
        <dbReference type="EnsemblMetazoa" id="XP_038059531.1"/>
    </source>
</evidence>
<dbReference type="EnsemblMetazoa" id="XM_038203603.1">
    <property type="protein sequence ID" value="XP_038059531.1"/>
    <property type="gene ID" value="LOC119730617"/>
</dbReference>
<dbReference type="Gene3D" id="2.10.50.30">
    <property type="entry name" value="GPCR, family 3, nine cysteines domain"/>
    <property type="match status" value="1"/>
</dbReference>
<evidence type="ECO:0000256" key="9">
    <source>
        <dbReference type="ARBA" id="ARBA00023180"/>
    </source>
</evidence>
<feature type="transmembrane region" description="Helical" evidence="12">
    <location>
        <begin position="809"/>
        <end position="831"/>
    </location>
</feature>
<dbReference type="FunFam" id="3.40.50.2300:FF:000016">
    <property type="entry name" value="Taste 1 receptor member 2"/>
    <property type="match status" value="1"/>
</dbReference>
<evidence type="ECO:0000256" key="12">
    <source>
        <dbReference type="SAM" id="Phobius"/>
    </source>
</evidence>
<keyword evidence="15" id="KW-1185">Reference proteome</keyword>
<dbReference type="GeneID" id="119730617"/>
<dbReference type="InterPro" id="IPR017979">
    <property type="entry name" value="GPCR_3_CS"/>
</dbReference>
<feature type="domain" description="G-protein coupled receptors family 3 profile" evidence="13">
    <location>
        <begin position="625"/>
        <end position="881"/>
    </location>
</feature>
<dbReference type="CDD" id="cd13953">
    <property type="entry name" value="7tm_classC_mGluR-like"/>
    <property type="match status" value="1"/>
</dbReference>
<keyword evidence="9" id="KW-0325">Glycoprotein</keyword>
<dbReference type="Pfam" id="PF00003">
    <property type="entry name" value="7tm_3"/>
    <property type="match status" value="1"/>
</dbReference>
<evidence type="ECO:0000256" key="4">
    <source>
        <dbReference type="ARBA" id="ARBA00022729"/>
    </source>
</evidence>
<feature type="transmembrane region" description="Helical" evidence="12">
    <location>
        <begin position="659"/>
        <end position="679"/>
    </location>
</feature>
<dbReference type="InterPro" id="IPR000337">
    <property type="entry name" value="GPCR_3"/>
</dbReference>
<dbReference type="InterPro" id="IPR017978">
    <property type="entry name" value="GPCR_3_C"/>
</dbReference>
<dbReference type="FunFam" id="2.10.50.30:FF:000004">
    <property type="entry name" value="Taste receptor type 1 member 3-like protein"/>
    <property type="match status" value="1"/>
</dbReference>
<keyword evidence="7 12" id="KW-0472">Membrane</keyword>
<evidence type="ECO:0000256" key="3">
    <source>
        <dbReference type="ARBA" id="ARBA00022692"/>
    </source>
</evidence>
<accession>A0A914A7X7</accession>
<dbReference type="PANTHER" id="PTHR24060">
    <property type="entry name" value="METABOTROPIC GLUTAMATE RECEPTOR"/>
    <property type="match status" value="1"/>
</dbReference>
<evidence type="ECO:0000256" key="2">
    <source>
        <dbReference type="ARBA" id="ARBA00022475"/>
    </source>
</evidence>
<protein>
    <recommendedName>
        <fullName evidence="13">G-protein coupled receptors family 3 profile domain-containing protein</fullName>
    </recommendedName>
</protein>
<keyword evidence="5 12" id="KW-1133">Transmembrane helix</keyword>
<evidence type="ECO:0000313" key="15">
    <source>
        <dbReference type="Proteomes" id="UP000887568"/>
    </source>
</evidence>
<keyword evidence="8" id="KW-0675">Receptor</keyword>
<dbReference type="PROSITE" id="PS50259">
    <property type="entry name" value="G_PROTEIN_RECEP_F3_4"/>
    <property type="match status" value="1"/>
</dbReference>
<dbReference type="Pfam" id="PF01094">
    <property type="entry name" value="ANF_receptor"/>
    <property type="match status" value="1"/>
</dbReference>
<organism evidence="14 15">
    <name type="scientific">Patiria miniata</name>
    <name type="common">Bat star</name>
    <name type="synonym">Asterina miniata</name>
    <dbReference type="NCBI Taxonomy" id="46514"/>
    <lineage>
        <taxon>Eukaryota</taxon>
        <taxon>Metazoa</taxon>
        <taxon>Echinodermata</taxon>
        <taxon>Eleutherozoa</taxon>
        <taxon>Asterozoa</taxon>
        <taxon>Asteroidea</taxon>
        <taxon>Valvatacea</taxon>
        <taxon>Valvatida</taxon>
        <taxon>Asterinidae</taxon>
        <taxon>Patiria</taxon>
    </lineage>
</organism>
<feature type="transmembrane region" description="Helical" evidence="12">
    <location>
        <begin position="691"/>
        <end position="715"/>
    </location>
</feature>
<dbReference type="InterPro" id="IPR050726">
    <property type="entry name" value="mGluR"/>
</dbReference>
<dbReference type="GO" id="GO:0005886">
    <property type="term" value="C:plasma membrane"/>
    <property type="evidence" value="ECO:0007669"/>
    <property type="project" value="UniProtKB-SubCell"/>
</dbReference>
<dbReference type="Proteomes" id="UP000887568">
    <property type="component" value="Unplaced"/>
</dbReference>
<comment type="subcellular location">
    <subcellularLocation>
        <location evidence="1">Cell membrane</location>
        <topology evidence="1">Multi-pass membrane protein</topology>
    </subcellularLocation>
</comment>
<dbReference type="InterPro" id="IPR011500">
    <property type="entry name" value="GPCR_3_9-Cys_dom"/>
</dbReference>
<dbReference type="InterPro" id="IPR001828">
    <property type="entry name" value="ANF_lig-bd_rcpt"/>
</dbReference>
<dbReference type="PRINTS" id="PR00248">
    <property type="entry name" value="GPCRMGR"/>
</dbReference>
<dbReference type="Pfam" id="PF07562">
    <property type="entry name" value="NCD3G"/>
    <property type="match status" value="1"/>
</dbReference>
<dbReference type="InterPro" id="IPR028082">
    <property type="entry name" value="Peripla_BP_I"/>
</dbReference>
<keyword evidence="6" id="KW-0297">G-protein coupled receptor</keyword>
<evidence type="ECO:0000259" key="13">
    <source>
        <dbReference type="PROSITE" id="PS50259"/>
    </source>
</evidence>
<feature type="transmembrane region" description="Helical" evidence="12">
    <location>
        <begin position="727"/>
        <end position="748"/>
    </location>
</feature>
<dbReference type="GO" id="GO:0050909">
    <property type="term" value="P:sensory perception of taste"/>
    <property type="evidence" value="ECO:0007669"/>
    <property type="project" value="UniProtKB-ARBA"/>
</dbReference>
<evidence type="ECO:0000256" key="8">
    <source>
        <dbReference type="ARBA" id="ARBA00023170"/>
    </source>
</evidence>
<dbReference type="AlphaFoldDB" id="A0A914A7X7"/>
<evidence type="ECO:0000256" key="1">
    <source>
        <dbReference type="ARBA" id="ARBA00004651"/>
    </source>
</evidence>
<comment type="similarity">
    <text evidence="11">Belongs to the G-protein coupled receptor 3 family. TAS1R subfamily.</text>
</comment>
<evidence type="ECO:0000256" key="11">
    <source>
        <dbReference type="ARBA" id="ARBA00038492"/>
    </source>
</evidence>
<dbReference type="OrthoDB" id="5984008at2759"/>
<dbReference type="GO" id="GO:0004930">
    <property type="term" value="F:G protein-coupled receptor activity"/>
    <property type="evidence" value="ECO:0007669"/>
    <property type="project" value="UniProtKB-KW"/>
</dbReference>